<dbReference type="InterPro" id="IPR011009">
    <property type="entry name" value="Kinase-like_dom_sf"/>
</dbReference>
<sequence>MSLKLHWDGETHVFDADPNNPETLHFQATVKIRLNPSVFIVEGDNEHGGYAALKMARDENEIGYLEKEASLYTHELVPLQGKHVPGFYGLFYGHVLGSRVACMLLEFCPGGKIEVCELEEMNRQVMLAGIALHKAGLIHNDLLDGHHFIHSGKSVRIVDFSLAMPHKCLSGTPVLYEGANPMGCRELMALENAYGMFSGDKIPVANRLFANPFAEGMPLHRIGQRFVGMVMPQ</sequence>
<protein>
    <recommendedName>
        <fullName evidence="1">Protein kinase domain-containing protein</fullName>
    </recommendedName>
</protein>
<dbReference type="GO" id="GO:0004672">
    <property type="term" value="F:protein kinase activity"/>
    <property type="evidence" value="ECO:0007669"/>
    <property type="project" value="InterPro"/>
</dbReference>
<dbReference type="InterPro" id="IPR000719">
    <property type="entry name" value="Prot_kinase_dom"/>
</dbReference>
<dbReference type="EMBL" id="JARJLG010000043">
    <property type="protein sequence ID" value="KAJ7762418.1"/>
    <property type="molecule type" value="Genomic_DNA"/>
</dbReference>
<comment type="caution">
    <text evidence="2">The sequence shown here is derived from an EMBL/GenBank/DDBJ whole genome shotgun (WGS) entry which is preliminary data.</text>
</comment>
<dbReference type="GO" id="GO:0005524">
    <property type="term" value="F:ATP binding"/>
    <property type="evidence" value="ECO:0007669"/>
    <property type="project" value="InterPro"/>
</dbReference>
<organism evidence="2 3">
    <name type="scientific">Mycena maculata</name>
    <dbReference type="NCBI Taxonomy" id="230809"/>
    <lineage>
        <taxon>Eukaryota</taxon>
        <taxon>Fungi</taxon>
        <taxon>Dikarya</taxon>
        <taxon>Basidiomycota</taxon>
        <taxon>Agaricomycotina</taxon>
        <taxon>Agaricomycetes</taxon>
        <taxon>Agaricomycetidae</taxon>
        <taxon>Agaricales</taxon>
        <taxon>Marasmiineae</taxon>
        <taxon>Mycenaceae</taxon>
        <taxon>Mycena</taxon>
    </lineage>
</organism>
<keyword evidence="3" id="KW-1185">Reference proteome</keyword>
<dbReference type="AlphaFoldDB" id="A0AAD7JDD3"/>
<reference evidence="2" key="1">
    <citation type="submission" date="2023-03" db="EMBL/GenBank/DDBJ databases">
        <title>Massive genome expansion in bonnet fungi (Mycena s.s.) driven by repeated elements and novel gene families across ecological guilds.</title>
        <authorList>
            <consortium name="Lawrence Berkeley National Laboratory"/>
            <person name="Harder C.B."/>
            <person name="Miyauchi S."/>
            <person name="Viragh M."/>
            <person name="Kuo A."/>
            <person name="Thoen E."/>
            <person name="Andreopoulos B."/>
            <person name="Lu D."/>
            <person name="Skrede I."/>
            <person name="Drula E."/>
            <person name="Henrissat B."/>
            <person name="Morin E."/>
            <person name="Kohler A."/>
            <person name="Barry K."/>
            <person name="LaButti K."/>
            <person name="Morin E."/>
            <person name="Salamov A."/>
            <person name="Lipzen A."/>
            <person name="Mereny Z."/>
            <person name="Hegedus B."/>
            <person name="Baldrian P."/>
            <person name="Stursova M."/>
            <person name="Weitz H."/>
            <person name="Taylor A."/>
            <person name="Grigoriev I.V."/>
            <person name="Nagy L.G."/>
            <person name="Martin F."/>
            <person name="Kauserud H."/>
        </authorList>
    </citation>
    <scope>NUCLEOTIDE SEQUENCE</scope>
    <source>
        <strain evidence="2">CBHHK188m</strain>
    </source>
</reference>
<gene>
    <name evidence="2" type="ORF">DFH07DRAFT_410974</name>
</gene>
<dbReference type="SUPFAM" id="SSF56112">
    <property type="entry name" value="Protein kinase-like (PK-like)"/>
    <property type="match status" value="1"/>
</dbReference>
<name>A0AAD7JDD3_9AGAR</name>
<evidence type="ECO:0000313" key="3">
    <source>
        <dbReference type="Proteomes" id="UP001215280"/>
    </source>
</evidence>
<accession>A0AAD7JDD3</accession>
<feature type="domain" description="Protein kinase" evidence="1">
    <location>
        <begin position="26"/>
        <end position="233"/>
    </location>
</feature>
<dbReference type="Proteomes" id="UP001215280">
    <property type="component" value="Unassembled WGS sequence"/>
</dbReference>
<evidence type="ECO:0000259" key="1">
    <source>
        <dbReference type="PROSITE" id="PS50011"/>
    </source>
</evidence>
<evidence type="ECO:0000313" key="2">
    <source>
        <dbReference type="EMBL" id="KAJ7762418.1"/>
    </source>
</evidence>
<dbReference type="Gene3D" id="1.10.510.10">
    <property type="entry name" value="Transferase(Phosphotransferase) domain 1"/>
    <property type="match status" value="1"/>
</dbReference>
<dbReference type="PROSITE" id="PS50011">
    <property type="entry name" value="PROTEIN_KINASE_DOM"/>
    <property type="match status" value="1"/>
</dbReference>
<proteinExistence type="predicted"/>